<gene>
    <name evidence="3" type="ORF">HBO43_13560</name>
</gene>
<organism evidence="3 4">
    <name type="scientific">Pseudomonas veronii</name>
    <dbReference type="NCBI Taxonomy" id="76761"/>
    <lineage>
        <taxon>Bacteria</taxon>
        <taxon>Pseudomonadati</taxon>
        <taxon>Pseudomonadota</taxon>
        <taxon>Gammaproteobacteria</taxon>
        <taxon>Pseudomonadales</taxon>
        <taxon>Pseudomonadaceae</taxon>
        <taxon>Pseudomonas</taxon>
    </lineage>
</organism>
<feature type="coiled-coil region" evidence="1">
    <location>
        <begin position="46"/>
        <end position="77"/>
    </location>
</feature>
<comment type="caution">
    <text evidence="3">The sequence shown here is derived from an EMBL/GenBank/DDBJ whole genome shotgun (WGS) entry which is preliminary data.</text>
</comment>
<name>A0A0R3B305_PSEVE</name>
<evidence type="ECO:0000256" key="2">
    <source>
        <dbReference type="SAM" id="SignalP"/>
    </source>
</evidence>
<evidence type="ECO:0000313" key="4">
    <source>
        <dbReference type="Proteomes" id="UP000552560"/>
    </source>
</evidence>
<proteinExistence type="predicted"/>
<dbReference type="RefSeq" id="WP_046383801.1">
    <property type="nucleotide sequence ID" value="NZ_CBDFBJ010000230.1"/>
</dbReference>
<evidence type="ECO:0008006" key="5">
    <source>
        <dbReference type="Google" id="ProtNLM"/>
    </source>
</evidence>
<protein>
    <recommendedName>
        <fullName evidence="5">ShlB/FhaC/HecB family hemolysin secretion/activation protein</fullName>
    </recommendedName>
</protein>
<dbReference type="AlphaFoldDB" id="A0A0R3B305"/>
<dbReference type="Proteomes" id="UP000552560">
    <property type="component" value="Unassembled WGS sequence"/>
</dbReference>
<evidence type="ECO:0000313" key="3">
    <source>
        <dbReference type="EMBL" id="NMX97625.1"/>
    </source>
</evidence>
<evidence type="ECO:0000256" key="1">
    <source>
        <dbReference type="SAM" id="Coils"/>
    </source>
</evidence>
<feature type="signal peptide" evidence="2">
    <location>
        <begin position="1"/>
        <end position="28"/>
    </location>
</feature>
<reference evidence="3 4" key="1">
    <citation type="journal article" date="2020" name="Front. Microbiol.">
        <title>Genetic Organization of the aprX-lipA2 Operon Affects the Proteolytic Potential of Pseudomonas Species in Milk.</title>
        <authorList>
            <person name="Maier C."/>
            <person name="Huptas C."/>
            <person name="von Neubeck M."/>
            <person name="Scherer S."/>
            <person name="Wenning M."/>
            <person name="Lucking G."/>
        </authorList>
    </citation>
    <scope>NUCLEOTIDE SEQUENCE [LARGE SCALE GENOMIC DNA]</scope>
    <source>
        <strain evidence="3 4">WS 4671</strain>
    </source>
</reference>
<keyword evidence="2" id="KW-0732">Signal</keyword>
<dbReference type="KEGG" id="pvr:PverR02_13140"/>
<keyword evidence="1" id="KW-0175">Coiled coil</keyword>
<sequence>MSRARISRLLTSSLIAAPLMAMVPVAFGATAQDIEHLRNLSVDQFRREAKQRAEEQARQEAREKQLQEEEVRALLVEKP</sequence>
<dbReference type="EMBL" id="JAAQWE010000011">
    <property type="protein sequence ID" value="NMX97625.1"/>
    <property type="molecule type" value="Genomic_DNA"/>
</dbReference>
<accession>A0A0R3B305</accession>
<dbReference type="OrthoDB" id="7033727at2"/>
<feature type="chain" id="PRO_5030017306" description="ShlB/FhaC/HecB family hemolysin secretion/activation protein" evidence="2">
    <location>
        <begin position="29"/>
        <end position="79"/>
    </location>
</feature>
<dbReference type="GeneID" id="47556091"/>